<dbReference type="GO" id="GO:0071949">
    <property type="term" value="F:FAD binding"/>
    <property type="evidence" value="ECO:0007669"/>
    <property type="project" value="InterPro"/>
</dbReference>
<dbReference type="PRINTS" id="PR00420">
    <property type="entry name" value="RNGMNOXGNASE"/>
</dbReference>
<dbReference type="Gene3D" id="3.50.50.60">
    <property type="entry name" value="FAD/NAD(P)-binding domain"/>
    <property type="match status" value="1"/>
</dbReference>
<sequence>MGTKPRHAEVIGAGISGLSAATALARRGWSVRVHERSAEVRASGSGIYLWGNGLAVLGEFGVLDFALEGAHYGRAFRTRDHRDRDLGRHPVNTNSGTQVVTILRERLISSLLSAATTAGVDVVASSTVSRVDPDGNLEFADGTQSAADLVVVANGVNSRLRDQLDLVHRRRRLGQSCARVMIRREPGLVAKEWEDDYVELYSGKRFVLYTPTSADELYLALVAPSTDRQALGDTLPFRSWIDSFPQLENLFTTIGPAPIHRWDDFERVDLHSWSKGKVAVIGDAAHAQPPYLGQGGGCAMGAALGLAEALQSPGALTTQLRDWERRERPLIEHTQRFSYWLGRMNNVPDTPRTTILRALGHSAAFGRSRLRAASSRPHGVGAVGLSTN</sequence>
<dbReference type="InterPro" id="IPR036188">
    <property type="entry name" value="FAD/NAD-bd_sf"/>
</dbReference>
<organism evidence="4">
    <name type="scientific">Paenarthrobacter ilicis</name>
    <dbReference type="NCBI Taxonomy" id="43665"/>
    <lineage>
        <taxon>Bacteria</taxon>
        <taxon>Bacillati</taxon>
        <taxon>Actinomycetota</taxon>
        <taxon>Actinomycetes</taxon>
        <taxon>Micrococcales</taxon>
        <taxon>Micrococcaceae</taxon>
        <taxon>Paenarthrobacter</taxon>
    </lineage>
</organism>
<dbReference type="Gene3D" id="3.30.9.10">
    <property type="entry name" value="D-Amino Acid Oxidase, subunit A, domain 2"/>
    <property type="match status" value="1"/>
</dbReference>
<evidence type="ECO:0000259" key="3">
    <source>
        <dbReference type="Pfam" id="PF01494"/>
    </source>
</evidence>
<dbReference type="GO" id="GO:0004497">
    <property type="term" value="F:monooxygenase activity"/>
    <property type="evidence" value="ECO:0007669"/>
    <property type="project" value="UniProtKB-KW"/>
</dbReference>
<proteinExistence type="predicted"/>
<evidence type="ECO:0000256" key="1">
    <source>
        <dbReference type="ARBA" id="ARBA00023002"/>
    </source>
</evidence>
<dbReference type="PANTHER" id="PTHR13789">
    <property type="entry name" value="MONOOXYGENASE"/>
    <property type="match status" value="1"/>
</dbReference>
<reference evidence="4" key="1">
    <citation type="journal article" date="2003" name="J. Biol. Chem.">
        <title>Gene cluster of Arthrobacter ilicis Ru61a involved in the degradation of quinaldine to anthranilate: characterization and functional expression of the quinaldine 4-oxidase qoxLMS genes.</title>
        <authorList>
            <person name="Parschat K."/>
            <person name="Hauer B."/>
            <person name="Kappl R."/>
            <person name="Kraft R."/>
            <person name="Huttermann J."/>
            <person name="Fetzner S."/>
        </authorList>
    </citation>
    <scope>NUCLEOTIDE SEQUENCE</scope>
    <source>
        <strain evidence="4">Rue61a</strain>
    </source>
</reference>
<dbReference type="InterPro" id="IPR050493">
    <property type="entry name" value="FAD-dep_Monooxygenase_BioMet"/>
</dbReference>
<keyword evidence="1" id="KW-0560">Oxidoreductase</keyword>
<dbReference type="InterPro" id="IPR002938">
    <property type="entry name" value="FAD-bd"/>
</dbReference>
<feature type="domain" description="FAD-binding" evidence="3">
    <location>
        <begin position="10"/>
        <end position="311"/>
    </location>
</feature>
<dbReference type="Pfam" id="PF01494">
    <property type="entry name" value="FAD_binding_3"/>
    <property type="match status" value="1"/>
</dbReference>
<keyword evidence="2 4" id="KW-0503">Monooxygenase</keyword>
<dbReference type="PANTHER" id="PTHR13789:SF309">
    <property type="entry name" value="PUTATIVE (AFU_ORTHOLOGUE AFUA_6G14510)-RELATED"/>
    <property type="match status" value="1"/>
</dbReference>
<dbReference type="SUPFAM" id="SSF51905">
    <property type="entry name" value="FAD/NAD(P)-binding domain"/>
    <property type="match status" value="1"/>
</dbReference>
<evidence type="ECO:0000256" key="2">
    <source>
        <dbReference type="ARBA" id="ARBA00023033"/>
    </source>
</evidence>
<dbReference type="AlphaFoldDB" id="Q7WSQ6"/>
<evidence type="ECO:0000313" key="4">
    <source>
        <dbReference type="EMBL" id="CAD61044.1"/>
    </source>
</evidence>
<dbReference type="EMBL" id="AJ537472">
    <property type="protein sequence ID" value="CAD61044.1"/>
    <property type="molecule type" value="Genomic_DNA"/>
</dbReference>
<name>Q7WSQ6_9MICC</name>
<accession>Q7WSQ6</accession>
<protein>
    <submittedName>
        <fullName evidence="4">Putative monooxygenase</fullName>
    </submittedName>
</protein>